<gene>
    <name evidence="1" type="ORF">MLD38_000036</name>
</gene>
<evidence type="ECO:0000313" key="1">
    <source>
        <dbReference type="EMBL" id="KAI4387616.1"/>
    </source>
</evidence>
<dbReference type="EMBL" id="CM042880">
    <property type="protein sequence ID" value="KAI4387616.1"/>
    <property type="molecule type" value="Genomic_DNA"/>
</dbReference>
<keyword evidence="2" id="KW-1185">Reference proteome</keyword>
<dbReference type="Proteomes" id="UP001057402">
    <property type="component" value="Chromosome 1"/>
</dbReference>
<sequence>MLKDTDENSIFESNMKPSLFKHWSSAYKESGGHTFHASKERMLFSRFNSYRDVLNCDKKPFYLKGQREDSSTMNAYIMHSLNHIFKTRDFVTKNDSKLSKNQESIEEDLLHNNEMFLDQGFARSKVLILLPLRSIAYRVVRRLIQLVPSSHKVNVEHMARFMEDFGGGADENEDPDKVIVIELSHCVSIGAIIRLFDEIRLASILLLSRRVSIYPNFLDKYILAQVFWIFGF</sequence>
<organism evidence="1 2">
    <name type="scientific">Melastoma candidum</name>
    <dbReference type="NCBI Taxonomy" id="119954"/>
    <lineage>
        <taxon>Eukaryota</taxon>
        <taxon>Viridiplantae</taxon>
        <taxon>Streptophyta</taxon>
        <taxon>Embryophyta</taxon>
        <taxon>Tracheophyta</taxon>
        <taxon>Spermatophyta</taxon>
        <taxon>Magnoliopsida</taxon>
        <taxon>eudicotyledons</taxon>
        <taxon>Gunneridae</taxon>
        <taxon>Pentapetalae</taxon>
        <taxon>rosids</taxon>
        <taxon>malvids</taxon>
        <taxon>Myrtales</taxon>
        <taxon>Melastomataceae</taxon>
        <taxon>Melastomatoideae</taxon>
        <taxon>Melastomateae</taxon>
        <taxon>Melastoma</taxon>
    </lineage>
</organism>
<protein>
    <submittedName>
        <fullName evidence="1">Uncharacterized protein</fullName>
    </submittedName>
</protein>
<reference evidence="2" key="1">
    <citation type="journal article" date="2023" name="Front. Plant Sci.">
        <title>Chromosomal-level genome assembly of Melastoma candidum provides insights into trichome evolution.</title>
        <authorList>
            <person name="Zhong Y."/>
            <person name="Wu W."/>
            <person name="Sun C."/>
            <person name="Zou P."/>
            <person name="Liu Y."/>
            <person name="Dai S."/>
            <person name="Zhou R."/>
        </authorList>
    </citation>
    <scope>NUCLEOTIDE SEQUENCE [LARGE SCALE GENOMIC DNA]</scope>
</reference>
<evidence type="ECO:0000313" key="2">
    <source>
        <dbReference type="Proteomes" id="UP001057402"/>
    </source>
</evidence>
<proteinExistence type="predicted"/>
<accession>A0ACB9S820</accession>
<name>A0ACB9S820_9MYRT</name>
<comment type="caution">
    <text evidence="1">The sequence shown here is derived from an EMBL/GenBank/DDBJ whole genome shotgun (WGS) entry which is preliminary data.</text>
</comment>